<dbReference type="Proteomes" id="UP000265515">
    <property type="component" value="Unassembled WGS sequence"/>
</dbReference>
<proteinExistence type="predicted"/>
<evidence type="ECO:0000256" key="1">
    <source>
        <dbReference type="SAM" id="MobiDB-lite"/>
    </source>
</evidence>
<evidence type="ECO:0000313" key="3">
    <source>
        <dbReference type="Proteomes" id="UP000265515"/>
    </source>
</evidence>
<feature type="region of interest" description="Disordered" evidence="1">
    <location>
        <begin position="278"/>
        <end position="321"/>
    </location>
</feature>
<name>A0A388L6V7_CHABU</name>
<evidence type="ECO:0000313" key="2">
    <source>
        <dbReference type="EMBL" id="GBG78035.1"/>
    </source>
</evidence>
<feature type="compositionally biased region" description="Basic and acidic residues" evidence="1">
    <location>
        <begin position="138"/>
        <end position="152"/>
    </location>
</feature>
<protein>
    <submittedName>
        <fullName evidence="2">Uncharacterized protein</fullName>
    </submittedName>
</protein>
<feature type="region of interest" description="Disordered" evidence="1">
    <location>
        <begin position="177"/>
        <end position="232"/>
    </location>
</feature>
<comment type="caution">
    <text evidence="2">The sequence shown here is derived from an EMBL/GenBank/DDBJ whole genome shotgun (WGS) entry which is preliminary data.</text>
</comment>
<gene>
    <name evidence="2" type="ORF">CBR_g25970</name>
</gene>
<feature type="compositionally biased region" description="Polar residues" evidence="1">
    <location>
        <begin position="184"/>
        <end position="201"/>
    </location>
</feature>
<accession>A0A388L6V7</accession>
<sequence length="321" mass="37732">MREFCATILQEKREEKERRKEEEERRKREEEMRLLKEERERHEQEKQQRAEEREARLAMIIESKIPNKDQGYQMIIEQLADQNKIFREAVEEMKASSVRNPIIVEDIHRDVLLLREAELERAKRKRGKEPVREEEEPAEKKTSTTPDREARLTQELLNMEQRHREEMRTMREEIERLKAAQAKGTPTEQTPSTSKARTYTPISGLRTMGPNELFSRTAPVGRTTQEQEREPLGFNRLIPGRKAVVAGPGAEGRKKFVEETKRFLKTKNVPFFTKMAKDEKVKTKSNRKDDLIDAREPRLRTARGRKTRLSGSANRSIRMAG</sequence>
<keyword evidence="3" id="KW-1185">Reference proteome</keyword>
<feature type="compositionally biased region" description="Basic and acidic residues" evidence="1">
    <location>
        <begin position="278"/>
        <end position="299"/>
    </location>
</feature>
<dbReference type="Gramene" id="GBG78035">
    <property type="protein sequence ID" value="GBG78035"/>
    <property type="gene ID" value="CBR_g25970"/>
</dbReference>
<dbReference type="AlphaFoldDB" id="A0A388L6V7"/>
<reference evidence="2 3" key="1">
    <citation type="journal article" date="2018" name="Cell">
        <title>The Chara Genome: Secondary Complexity and Implications for Plant Terrestrialization.</title>
        <authorList>
            <person name="Nishiyama T."/>
            <person name="Sakayama H."/>
            <person name="Vries J.D."/>
            <person name="Buschmann H."/>
            <person name="Saint-Marcoux D."/>
            <person name="Ullrich K.K."/>
            <person name="Haas F.B."/>
            <person name="Vanderstraeten L."/>
            <person name="Becker D."/>
            <person name="Lang D."/>
            <person name="Vosolsobe S."/>
            <person name="Rombauts S."/>
            <person name="Wilhelmsson P.K.I."/>
            <person name="Janitza P."/>
            <person name="Kern R."/>
            <person name="Heyl A."/>
            <person name="Rumpler F."/>
            <person name="Villalobos L.I.A.C."/>
            <person name="Clay J.M."/>
            <person name="Skokan R."/>
            <person name="Toyoda A."/>
            <person name="Suzuki Y."/>
            <person name="Kagoshima H."/>
            <person name="Schijlen E."/>
            <person name="Tajeshwar N."/>
            <person name="Catarino B."/>
            <person name="Hetherington A.J."/>
            <person name="Saltykova A."/>
            <person name="Bonnot C."/>
            <person name="Breuninger H."/>
            <person name="Symeonidi A."/>
            <person name="Radhakrishnan G.V."/>
            <person name="Van Nieuwerburgh F."/>
            <person name="Deforce D."/>
            <person name="Chang C."/>
            <person name="Karol K.G."/>
            <person name="Hedrich R."/>
            <person name="Ulvskov P."/>
            <person name="Glockner G."/>
            <person name="Delwiche C.F."/>
            <person name="Petrasek J."/>
            <person name="Van de Peer Y."/>
            <person name="Friml J."/>
            <person name="Beilby M."/>
            <person name="Dolan L."/>
            <person name="Kohara Y."/>
            <person name="Sugano S."/>
            <person name="Fujiyama A."/>
            <person name="Delaux P.-M."/>
            <person name="Quint M."/>
            <person name="TheiBen G."/>
            <person name="Hagemann M."/>
            <person name="Harholt J."/>
            <person name="Dunand C."/>
            <person name="Zachgo S."/>
            <person name="Langdale J."/>
            <person name="Maumus F."/>
            <person name="Straeten D.V.D."/>
            <person name="Gould S.B."/>
            <person name="Rensing S.A."/>
        </authorList>
    </citation>
    <scope>NUCLEOTIDE SEQUENCE [LARGE SCALE GENOMIC DNA]</scope>
    <source>
        <strain evidence="2 3">S276</strain>
    </source>
</reference>
<dbReference type="EMBL" id="BFEA01000285">
    <property type="protein sequence ID" value="GBG78035.1"/>
    <property type="molecule type" value="Genomic_DNA"/>
</dbReference>
<organism evidence="2 3">
    <name type="scientific">Chara braunii</name>
    <name type="common">Braun's stonewort</name>
    <dbReference type="NCBI Taxonomy" id="69332"/>
    <lineage>
        <taxon>Eukaryota</taxon>
        <taxon>Viridiplantae</taxon>
        <taxon>Streptophyta</taxon>
        <taxon>Charophyceae</taxon>
        <taxon>Charales</taxon>
        <taxon>Characeae</taxon>
        <taxon>Chara</taxon>
    </lineage>
</organism>
<feature type="region of interest" description="Disordered" evidence="1">
    <location>
        <begin position="12"/>
        <end position="51"/>
    </location>
</feature>
<feature type="region of interest" description="Disordered" evidence="1">
    <location>
        <begin position="120"/>
        <end position="152"/>
    </location>
</feature>